<accession>A0A0F8YT72</accession>
<dbReference type="AlphaFoldDB" id="A0A0F8YT72"/>
<name>A0A0F8YT72_9ZZZZ</name>
<evidence type="ECO:0000313" key="1">
    <source>
        <dbReference type="EMBL" id="KKK84632.1"/>
    </source>
</evidence>
<dbReference type="EMBL" id="LAZR01051686">
    <property type="protein sequence ID" value="KKK84632.1"/>
    <property type="molecule type" value="Genomic_DNA"/>
</dbReference>
<gene>
    <name evidence="1" type="ORF">LCGC14_2781420</name>
</gene>
<comment type="caution">
    <text evidence="1">The sequence shown here is derived from an EMBL/GenBank/DDBJ whole genome shotgun (WGS) entry which is preliminary data.</text>
</comment>
<proteinExistence type="predicted"/>
<organism evidence="1">
    <name type="scientific">marine sediment metagenome</name>
    <dbReference type="NCBI Taxonomy" id="412755"/>
    <lineage>
        <taxon>unclassified sequences</taxon>
        <taxon>metagenomes</taxon>
        <taxon>ecological metagenomes</taxon>
    </lineage>
</organism>
<reference evidence="1" key="1">
    <citation type="journal article" date="2015" name="Nature">
        <title>Complex archaea that bridge the gap between prokaryotes and eukaryotes.</title>
        <authorList>
            <person name="Spang A."/>
            <person name="Saw J.H."/>
            <person name="Jorgensen S.L."/>
            <person name="Zaremba-Niedzwiedzka K."/>
            <person name="Martijn J."/>
            <person name="Lind A.E."/>
            <person name="van Eijk R."/>
            <person name="Schleper C."/>
            <person name="Guy L."/>
            <person name="Ettema T.J."/>
        </authorList>
    </citation>
    <scope>NUCLEOTIDE SEQUENCE</scope>
</reference>
<protein>
    <submittedName>
        <fullName evidence="1">Uncharacterized protein</fullName>
    </submittedName>
</protein>
<sequence length="52" mass="5617">MNTSLLVLSELEAIDHVVVNDGLGHLRGTEMLYLDGELSKFLANALESSSVD</sequence>